<keyword evidence="2" id="KW-1185">Reference proteome</keyword>
<name>A0ACB8T9Z8_9AGAM</name>
<sequence>MPRLPSSASQDDPITRLAAPPPDETLEEREERVRAELEARRVSEQIDDQLNQERIAARRMPKPVKLLLLGQSESGKSTTLKNFQLMASPKAFRTERVIWRAVIQLNVVRSIHLILNAISEAQRQQKLHHSPSSSEFSNAPHPPPPSSLPTVELTPEHFRLKISLSPLVQVEEALVRKLQMSSGHPGFAVAAEAGFAKELAVNSGSGWKGNFVERVLAKRGRSDESATEDEEDDGIDWNDPVVRELLEANKVRLREMSGFFLDDLDRVTSLRYVPSDDDILRARIKTLGVSEHRFTLKSSNNVLGRDWLVYDVGGHRSLRAAWVPYFDDMNAIIFLAPISCFDQTLEEDEHVNRLEDSVLLWKNIVSNKLLAKTNMVLFLNKCDILKEKLAAGVKFSRFITSYGNRANNFDSTSTYLKRKFQATFVEHSPEPRPFFCHLTSVTDTKAMSHILINVSEFILRENLSKSALIP</sequence>
<reference evidence="1" key="1">
    <citation type="submission" date="2021-03" db="EMBL/GenBank/DDBJ databases">
        <authorList>
            <consortium name="DOE Joint Genome Institute"/>
            <person name="Ahrendt S."/>
            <person name="Looney B.P."/>
            <person name="Miyauchi S."/>
            <person name="Morin E."/>
            <person name="Drula E."/>
            <person name="Courty P.E."/>
            <person name="Chicoki N."/>
            <person name="Fauchery L."/>
            <person name="Kohler A."/>
            <person name="Kuo A."/>
            <person name="Labutti K."/>
            <person name="Pangilinan J."/>
            <person name="Lipzen A."/>
            <person name="Riley R."/>
            <person name="Andreopoulos W."/>
            <person name="He G."/>
            <person name="Johnson J."/>
            <person name="Barry K.W."/>
            <person name="Grigoriev I.V."/>
            <person name="Nagy L."/>
            <person name="Hibbett D."/>
            <person name="Henrissat B."/>
            <person name="Matheny P.B."/>
            <person name="Labbe J."/>
            <person name="Martin F."/>
        </authorList>
    </citation>
    <scope>NUCLEOTIDE SEQUENCE</scope>
    <source>
        <strain evidence="1">HHB10654</strain>
    </source>
</reference>
<dbReference type="EMBL" id="MU277196">
    <property type="protein sequence ID" value="KAI0065277.1"/>
    <property type="molecule type" value="Genomic_DNA"/>
</dbReference>
<comment type="caution">
    <text evidence="1">The sequence shown here is derived from an EMBL/GenBank/DDBJ whole genome shotgun (WGS) entry which is preliminary data.</text>
</comment>
<proteinExistence type="predicted"/>
<accession>A0ACB8T9Z8</accession>
<gene>
    <name evidence="1" type="ORF">BV25DRAFT_157065</name>
</gene>
<organism evidence="1 2">
    <name type="scientific">Artomyces pyxidatus</name>
    <dbReference type="NCBI Taxonomy" id="48021"/>
    <lineage>
        <taxon>Eukaryota</taxon>
        <taxon>Fungi</taxon>
        <taxon>Dikarya</taxon>
        <taxon>Basidiomycota</taxon>
        <taxon>Agaricomycotina</taxon>
        <taxon>Agaricomycetes</taxon>
        <taxon>Russulales</taxon>
        <taxon>Auriscalpiaceae</taxon>
        <taxon>Artomyces</taxon>
    </lineage>
</organism>
<dbReference type="Proteomes" id="UP000814140">
    <property type="component" value="Unassembled WGS sequence"/>
</dbReference>
<reference evidence="1" key="2">
    <citation type="journal article" date="2022" name="New Phytol.">
        <title>Evolutionary transition to the ectomycorrhizal habit in the genomes of a hyperdiverse lineage of mushroom-forming fungi.</title>
        <authorList>
            <person name="Looney B."/>
            <person name="Miyauchi S."/>
            <person name="Morin E."/>
            <person name="Drula E."/>
            <person name="Courty P.E."/>
            <person name="Kohler A."/>
            <person name="Kuo A."/>
            <person name="LaButti K."/>
            <person name="Pangilinan J."/>
            <person name="Lipzen A."/>
            <person name="Riley R."/>
            <person name="Andreopoulos W."/>
            <person name="He G."/>
            <person name="Johnson J."/>
            <person name="Nolan M."/>
            <person name="Tritt A."/>
            <person name="Barry K.W."/>
            <person name="Grigoriev I.V."/>
            <person name="Nagy L.G."/>
            <person name="Hibbett D."/>
            <person name="Henrissat B."/>
            <person name="Matheny P.B."/>
            <person name="Labbe J."/>
            <person name="Martin F.M."/>
        </authorList>
    </citation>
    <scope>NUCLEOTIDE SEQUENCE</scope>
    <source>
        <strain evidence="1">HHB10654</strain>
    </source>
</reference>
<protein>
    <submittedName>
        <fullName evidence="1">G-alpha-domain-containing protein</fullName>
    </submittedName>
</protein>
<evidence type="ECO:0000313" key="2">
    <source>
        <dbReference type="Proteomes" id="UP000814140"/>
    </source>
</evidence>
<evidence type="ECO:0000313" key="1">
    <source>
        <dbReference type="EMBL" id="KAI0065277.1"/>
    </source>
</evidence>